<keyword evidence="3 5" id="KW-0269">Exonuclease</keyword>
<dbReference type="GO" id="GO:0003676">
    <property type="term" value="F:nucleic acid binding"/>
    <property type="evidence" value="ECO:0007669"/>
    <property type="project" value="InterPro"/>
</dbReference>
<organism evidence="5 6">
    <name type="scientific">Candidatus Proximibacter danicus</name>
    <dbReference type="NCBI Taxonomy" id="2954365"/>
    <lineage>
        <taxon>Bacteria</taxon>
        <taxon>Pseudomonadati</taxon>
        <taxon>Pseudomonadota</taxon>
        <taxon>Betaproteobacteria</taxon>
        <taxon>Candidatus Proximibacter</taxon>
    </lineage>
</organism>
<protein>
    <submittedName>
        <fullName evidence="5">3'-5' exonuclease</fullName>
    </submittedName>
</protein>
<sequence length="239" mass="26690">MQWLRNLFGGVVGSPAVALTPEQAASLEAWRMLPTEYLSRSHFLTRYVVVDVEASGLHMVKDRLISIGAVAVNRGMIELDNAFEVVLRQDEVSSHDNILIHGIGGSAQREGMDPVDALLDFLHYIGKAPLVAYHALFDQTMIERAMSRYLGCTIALPWIDLAWVLPELYRERIDDQVGLDPWLESFGIENILRHNAVSDAYATAMLLQVAQTRGVALGKDSAEIFMGMEKARRRLRRAG</sequence>
<dbReference type="EMBL" id="JADJUC010000001">
    <property type="protein sequence ID" value="MBK8522871.1"/>
    <property type="molecule type" value="Genomic_DNA"/>
</dbReference>
<evidence type="ECO:0000259" key="4">
    <source>
        <dbReference type="SMART" id="SM00479"/>
    </source>
</evidence>
<dbReference type="PANTHER" id="PTHR30231">
    <property type="entry name" value="DNA POLYMERASE III SUBUNIT EPSILON"/>
    <property type="match status" value="1"/>
</dbReference>
<dbReference type="CDD" id="cd06127">
    <property type="entry name" value="DEDDh"/>
    <property type="match status" value="1"/>
</dbReference>
<dbReference type="PANTHER" id="PTHR30231:SF4">
    <property type="entry name" value="PROTEIN NEN2"/>
    <property type="match status" value="1"/>
</dbReference>
<dbReference type="Proteomes" id="UP000886689">
    <property type="component" value="Unassembled WGS sequence"/>
</dbReference>
<evidence type="ECO:0000256" key="3">
    <source>
        <dbReference type="ARBA" id="ARBA00022839"/>
    </source>
</evidence>
<dbReference type="InterPro" id="IPR012337">
    <property type="entry name" value="RNaseH-like_sf"/>
</dbReference>
<name>A0A9D7JZ79_9PROT</name>
<gene>
    <name evidence="5" type="ORF">IPL58_01295</name>
</gene>
<keyword evidence="1" id="KW-0540">Nuclease</keyword>
<comment type="caution">
    <text evidence="5">The sequence shown here is derived from an EMBL/GenBank/DDBJ whole genome shotgun (WGS) entry which is preliminary data.</text>
</comment>
<dbReference type="SUPFAM" id="SSF53098">
    <property type="entry name" value="Ribonuclease H-like"/>
    <property type="match status" value="1"/>
</dbReference>
<evidence type="ECO:0000256" key="2">
    <source>
        <dbReference type="ARBA" id="ARBA00022801"/>
    </source>
</evidence>
<evidence type="ECO:0000256" key="1">
    <source>
        <dbReference type="ARBA" id="ARBA00022722"/>
    </source>
</evidence>
<dbReference type="Gene3D" id="3.30.420.10">
    <property type="entry name" value="Ribonuclease H-like superfamily/Ribonuclease H"/>
    <property type="match status" value="1"/>
</dbReference>
<dbReference type="Pfam" id="PF00929">
    <property type="entry name" value="RNase_T"/>
    <property type="match status" value="1"/>
</dbReference>
<dbReference type="InterPro" id="IPR013520">
    <property type="entry name" value="Ribonucl_H"/>
</dbReference>
<dbReference type="GO" id="GO:0006259">
    <property type="term" value="P:DNA metabolic process"/>
    <property type="evidence" value="ECO:0007669"/>
    <property type="project" value="UniProtKB-ARBA"/>
</dbReference>
<dbReference type="AlphaFoldDB" id="A0A9D7JZ79"/>
<proteinExistence type="predicted"/>
<feature type="domain" description="Exonuclease" evidence="4">
    <location>
        <begin position="46"/>
        <end position="216"/>
    </location>
</feature>
<dbReference type="GO" id="GO:0008408">
    <property type="term" value="F:3'-5' exonuclease activity"/>
    <property type="evidence" value="ECO:0007669"/>
    <property type="project" value="TreeGrafter"/>
</dbReference>
<keyword evidence="2" id="KW-0378">Hydrolase</keyword>
<evidence type="ECO:0000313" key="6">
    <source>
        <dbReference type="Proteomes" id="UP000886689"/>
    </source>
</evidence>
<dbReference type="InterPro" id="IPR036397">
    <property type="entry name" value="RNaseH_sf"/>
</dbReference>
<evidence type="ECO:0000313" key="5">
    <source>
        <dbReference type="EMBL" id="MBK8522871.1"/>
    </source>
</evidence>
<dbReference type="GO" id="GO:0005829">
    <property type="term" value="C:cytosol"/>
    <property type="evidence" value="ECO:0007669"/>
    <property type="project" value="TreeGrafter"/>
</dbReference>
<accession>A0A9D7JZ79</accession>
<dbReference type="SMART" id="SM00479">
    <property type="entry name" value="EXOIII"/>
    <property type="match status" value="1"/>
</dbReference>
<reference evidence="5" key="1">
    <citation type="submission" date="2020-10" db="EMBL/GenBank/DDBJ databases">
        <title>Connecting structure to function with the recovery of over 1000 high-quality activated sludge metagenome-assembled genomes encoding full-length rRNA genes using long-read sequencing.</title>
        <authorList>
            <person name="Singleton C.M."/>
            <person name="Petriglieri F."/>
            <person name="Kristensen J.M."/>
            <person name="Kirkegaard R.H."/>
            <person name="Michaelsen T.Y."/>
            <person name="Andersen M.H."/>
            <person name="Karst S.M."/>
            <person name="Dueholm M.S."/>
            <person name="Nielsen P.H."/>
            <person name="Albertsen M."/>
        </authorList>
    </citation>
    <scope>NUCLEOTIDE SEQUENCE</scope>
    <source>
        <strain evidence="5">Hirt_18-Q3-R61-65_BATAC.395</strain>
    </source>
</reference>